<proteinExistence type="predicted"/>
<dbReference type="RefSeq" id="WP_256411087.1">
    <property type="nucleotide sequence ID" value="NZ_JANHDM010000003.1"/>
</dbReference>
<dbReference type="EMBL" id="JBHSKY010000007">
    <property type="protein sequence ID" value="MFC5278680.1"/>
    <property type="molecule type" value="Genomic_DNA"/>
</dbReference>
<dbReference type="Proteomes" id="UP001596118">
    <property type="component" value="Unassembled WGS sequence"/>
</dbReference>
<accession>A0ABD5R1C1</accession>
<gene>
    <name evidence="1" type="ORF">ACFPM1_07915</name>
</gene>
<reference evidence="1 2" key="1">
    <citation type="journal article" date="2019" name="Int. J. Syst. Evol. Microbiol.">
        <title>The Global Catalogue of Microorganisms (GCM) 10K type strain sequencing project: providing services to taxonomists for standard genome sequencing and annotation.</title>
        <authorList>
            <consortium name="The Broad Institute Genomics Platform"/>
            <consortium name="The Broad Institute Genome Sequencing Center for Infectious Disease"/>
            <person name="Wu L."/>
            <person name="Ma J."/>
        </authorList>
    </citation>
    <scope>NUCLEOTIDE SEQUENCE [LARGE SCALE GENOMIC DNA]</scope>
    <source>
        <strain evidence="1 2">CGMCC 1.12124</strain>
    </source>
</reference>
<protein>
    <submittedName>
        <fullName evidence="1">Uncharacterized protein</fullName>
    </submittedName>
</protein>
<comment type="caution">
    <text evidence="1">The sequence shown here is derived from an EMBL/GenBank/DDBJ whole genome shotgun (WGS) entry which is preliminary data.</text>
</comment>
<evidence type="ECO:0000313" key="2">
    <source>
        <dbReference type="Proteomes" id="UP001596118"/>
    </source>
</evidence>
<evidence type="ECO:0000313" key="1">
    <source>
        <dbReference type="EMBL" id="MFC5278680.1"/>
    </source>
</evidence>
<dbReference type="AlphaFoldDB" id="A0ABD5R1C1"/>
<sequence>MPSTATRKTIDVRELGFEPNGSFGTDVDVQVDDAGDETVVEVAYEGWVWTLEFDKYGQLTDAPTDSSPAWLGPVIKKADPALKVC</sequence>
<keyword evidence="2" id="KW-1185">Reference proteome</keyword>
<name>A0ABD5R1C1_9EURY</name>
<organism evidence="1 2">
    <name type="scientific">Halorubrum rubrum</name>
    <dbReference type="NCBI Taxonomy" id="1126240"/>
    <lineage>
        <taxon>Archaea</taxon>
        <taxon>Methanobacteriati</taxon>
        <taxon>Methanobacteriota</taxon>
        <taxon>Stenosarchaea group</taxon>
        <taxon>Halobacteria</taxon>
        <taxon>Halobacteriales</taxon>
        <taxon>Haloferacaceae</taxon>
        <taxon>Halorubrum</taxon>
    </lineage>
</organism>